<keyword evidence="2" id="KW-1185">Reference proteome</keyword>
<comment type="caution">
    <text evidence="1">The sequence shown here is derived from an EMBL/GenBank/DDBJ whole genome shotgun (WGS) entry which is preliminary data.</text>
</comment>
<dbReference type="EMBL" id="JACRST010000045">
    <property type="protein sequence ID" value="MBC8547822.1"/>
    <property type="molecule type" value="Genomic_DNA"/>
</dbReference>
<accession>A0A926E2A3</accession>
<dbReference type="Proteomes" id="UP000653127">
    <property type="component" value="Unassembled WGS sequence"/>
</dbReference>
<evidence type="ECO:0000313" key="2">
    <source>
        <dbReference type="Proteomes" id="UP000653127"/>
    </source>
</evidence>
<organism evidence="1 2">
    <name type="scientific">Ligaoa zhengdingensis</name>
    <dbReference type="NCBI Taxonomy" id="2763658"/>
    <lineage>
        <taxon>Bacteria</taxon>
        <taxon>Bacillati</taxon>
        <taxon>Bacillota</taxon>
        <taxon>Clostridia</taxon>
        <taxon>Eubacteriales</taxon>
        <taxon>Oscillospiraceae</taxon>
        <taxon>Ligaoa</taxon>
    </lineage>
</organism>
<dbReference type="InterPro" id="IPR017016">
    <property type="entry name" value="UCP033595"/>
</dbReference>
<protein>
    <submittedName>
        <fullName evidence="1">Uncharacterized protein</fullName>
    </submittedName>
</protein>
<dbReference type="RefSeq" id="WP_249283816.1">
    <property type="nucleotide sequence ID" value="NZ_JACRST010000045.1"/>
</dbReference>
<gene>
    <name evidence="1" type="ORF">H8711_12960</name>
</gene>
<sequence length="79" mass="9414">MNNIWNYQAVWETQYRPELGQYRTCGIQASRKMMRGWEPIELLHDVTVSNRFAEKIAKRFSLYQLSPLHLKDAVEDMLP</sequence>
<evidence type="ECO:0000313" key="1">
    <source>
        <dbReference type="EMBL" id="MBC8547822.1"/>
    </source>
</evidence>
<proteinExistence type="predicted"/>
<dbReference type="AlphaFoldDB" id="A0A926E2A3"/>
<reference evidence="1" key="1">
    <citation type="submission" date="2020-08" db="EMBL/GenBank/DDBJ databases">
        <title>Genome public.</title>
        <authorList>
            <person name="Liu C."/>
            <person name="Sun Q."/>
        </authorList>
    </citation>
    <scope>NUCLEOTIDE SEQUENCE</scope>
    <source>
        <strain evidence="1">NSJ-31</strain>
    </source>
</reference>
<dbReference type="Pfam" id="PF20124">
    <property type="entry name" value="DUF6514"/>
    <property type="match status" value="1"/>
</dbReference>
<name>A0A926E2A3_9FIRM</name>